<dbReference type="KEGG" id="fla:SY85_13920"/>
<organism evidence="2 3">
    <name type="scientific">Flavisolibacter tropicus</name>
    <dbReference type="NCBI Taxonomy" id="1492898"/>
    <lineage>
        <taxon>Bacteria</taxon>
        <taxon>Pseudomonadati</taxon>
        <taxon>Bacteroidota</taxon>
        <taxon>Chitinophagia</taxon>
        <taxon>Chitinophagales</taxon>
        <taxon>Chitinophagaceae</taxon>
        <taxon>Flavisolibacter</taxon>
    </lineage>
</organism>
<sequence length="254" mass="28235">MLTRLIPIPAILLFLLFLSCKSPSKMPDTSKTSLDWQGSYSGIVPCADCEGIATTIVLNADKSYALSTHYLGKDQTVNNANGTFSWNKEGNTIMLNGMKNGPLYYKVVENQLIQLDQQGKTITGPNANRYILAKSDNAITNKYWKLIEVMGKPVIVDSQQSREPHMILHIDNNRVSGNGGCNNFSGTYQLEANNRIHFSPLAATKMACMSSMEVEDQFFKALETADSYYSKGDSLQLIRARMAPLARFVAVYLR</sequence>
<dbReference type="AlphaFoldDB" id="A0A172U293"/>
<name>A0A172U293_9BACT</name>
<proteinExistence type="predicted"/>
<reference evidence="2 3" key="2">
    <citation type="journal article" date="2016" name="Int. J. Syst. Evol. Microbiol.">
        <title>Flavisolibacter tropicus sp. nov., isolated from tropical soil.</title>
        <authorList>
            <person name="Lee J.J."/>
            <person name="Kang M.S."/>
            <person name="Kim G.S."/>
            <person name="Lee C.S."/>
            <person name="Lim S."/>
            <person name="Lee J."/>
            <person name="Roh S.H."/>
            <person name="Kang H."/>
            <person name="Ha J.M."/>
            <person name="Bae S."/>
            <person name="Jung H.Y."/>
            <person name="Kim M.K."/>
        </authorList>
    </citation>
    <scope>NUCLEOTIDE SEQUENCE [LARGE SCALE GENOMIC DNA]</scope>
    <source>
        <strain evidence="2 3">LCS9</strain>
    </source>
</reference>
<reference evidence="3" key="1">
    <citation type="submission" date="2015-01" db="EMBL/GenBank/DDBJ databases">
        <title>Flavisolibacter sp./LCS9/ whole genome sequencing.</title>
        <authorList>
            <person name="Kim M.K."/>
            <person name="Srinivasan S."/>
            <person name="Lee J.-J."/>
        </authorList>
    </citation>
    <scope>NUCLEOTIDE SEQUENCE [LARGE SCALE GENOMIC DNA]</scope>
    <source>
        <strain evidence="3">LCS9</strain>
    </source>
</reference>
<feature type="domain" description="DUF306" evidence="1">
    <location>
        <begin position="137"/>
        <end position="248"/>
    </location>
</feature>
<dbReference type="Pfam" id="PF03724">
    <property type="entry name" value="META"/>
    <property type="match status" value="1"/>
</dbReference>
<protein>
    <recommendedName>
        <fullName evidence="1">DUF306 domain-containing protein</fullName>
    </recommendedName>
</protein>
<dbReference type="InterPro" id="IPR005184">
    <property type="entry name" value="DUF306_Meta_HslJ"/>
</dbReference>
<evidence type="ECO:0000313" key="3">
    <source>
        <dbReference type="Proteomes" id="UP000077177"/>
    </source>
</evidence>
<dbReference type="Gene3D" id="2.40.128.640">
    <property type="match status" value="1"/>
</dbReference>
<dbReference type="InterPro" id="IPR038670">
    <property type="entry name" value="HslJ-like_sf"/>
</dbReference>
<evidence type="ECO:0000313" key="2">
    <source>
        <dbReference type="EMBL" id="ANE53491.1"/>
    </source>
</evidence>
<dbReference type="Proteomes" id="UP000077177">
    <property type="component" value="Chromosome"/>
</dbReference>
<gene>
    <name evidence="2" type="ORF">SY85_13920</name>
</gene>
<dbReference type="PANTHER" id="PTHR35535:SF1">
    <property type="entry name" value="HEAT SHOCK PROTEIN HSLJ"/>
    <property type="match status" value="1"/>
</dbReference>
<dbReference type="Pfam" id="PF04170">
    <property type="entry name" value="NlpE"/>
    <property type="match status" value="1"/>
</dbReference>
<dbReference type="PANTHER" id="PTHR35535">
    <property type="entry name" value="HEAT SHOCK PROTEIN HSLJ"/>
    <property type="match status" value="1"/>
</dbReference>
<dbReference type="EMBL" id="CP011390">
    <property type="protein sequence ID" value="ANE53491.1"/>
    <property type="molecule type" value="Genomic_DNA"/>
</dbReference>
<evidence type="ECO:0000259" key="1">
    <source>
        <dbReference type="Pfam" id="PF03724"/>
    </source>
</evidence>
<keyword evidence="3" id="KW-1185">Reference proteome</keyword>
<dbReference type="InterPro" id="IPR053147">
    <property type="entry name" value="Hsp_HslJ-like"/>
</dbReference>
<dbReference type="PROSITE" id="PS51257">
    <property type="entry name" value="PROKAR_LIPOPROTEIN"/>
    <property type="match status" value="1"/>
</dbReference>
<dbReference type="InterPro" id="IPR007298">
    <property type="entry name" value="Cu-R_lipoprotein_NlpE"/>
</dbReference>
<dbReference type="Gene3D" id="2.40.128.270">
    <property type="match status" value="1"/>
</dbReference>
<accession>A0A172U293</accession>